<dbReference type="InterPro" id="IPR011990">
    <property type="entry name" value="TPR-like_helical_dom_sf"/>
</dbReference>
<proteinExistence type="predicted"/>
<dbReference type="EMBL" id="PFFQ01000059">
    <property type="protein sequence ID" value="PIW14535.1"/>
    <property type="molecule type" value="Genomic_DNA"/>
</dbReference>
<dbReference type="AlphaFoldDB" id="A0A2M7FZ72"/>
<reference evidence="1 2" key="1">
    <citation type="submission" date="2017-09" db="EMBL/GenBank/DDBJ databases">
        <title>Depth-based differentiation of microbial function through sediment-hosted aquifers and enrichment of novel symbionts in the deep terrestrial subsurface.</title>
        <authorList>
            <person name="Probst A.J."/>
            <person name="Ladd B."/>
            <person name="Jarett J.K."/>
            <person name="Geller-Mcgrath D.E."/>
            <person name="Sieber C.M."/>
            <person name="Emerson J.B."/>
            <person name="Anantharaman K."/>
            <person name="Thomas B.C."/>
            <person name="Malmstrom R."/>
            <person name="Stieglmeier M."/>
            <person name="Klingl A."/>
            <person name="Woyke T."/>
            <person name="Ryan C.M."/>
            <person name="Banfield J.F."/>
        </authorList>
    </citation>
    <scope>NUCLEOTIDE SEQUENCE [LARGE SCALE GENOMIC DNA]</scope>
    <source>
        <strain evidence="1">CG17_big_fil_post_rev_8_21_14_2_50_48_46</strain>
    </source>
</reference>
<name>A0A2M7FZ72_9BACT</name>
<dbReference type="Proteomes" id="UP000231019">
    <property type="component" value="Unassembled WGS sequence"/>
</dbReference>
<organism evidence="1 2">
    <name type="scientific">bacterium (Candidatus Blackallbacteria) CG17_big_fil_post_rev_8_21_14_2_50_48_46</name>
    <dbReference type="NCBI Taxonomy" id="2014261"/>
    <lineage>
        <taxon>Bacteria</taxon>
        <taxon>Candidatus Blackallbacteria</taxon>
    </lineage>
</organism>
<gene>
    <name evidence="1" type="ORF">COW36_21075</name>
</gene>
<evidence type="ECO:0000313" key="1">
    <source>
        <dbReference type="EMBL" id="PIW14535.1"/>
    </source>
</evidence>
<protein>
    <submittedName>
        <fullName evidence="1">Uncharacterized protein</fullName>
    </submittedName>
</protein>
<comment type="caution">
    <text evidence="1">The sequence shown here is derived from an EMBL/GenBank/DDBJ whole genome shotgun (WGS) entry which is preliminary data.</text>
</comment>
<dbReference type="SUPFAM" id="SSF48452">
    <property type="entry name" value="TPR-like"/>
    <property type="match status" value="1"/>
</dbReference>
<accession>A0A2M7FZ72</accession>
<evidence type="ECO:0000313" key="2">
    <source>
        <dbReference type="Proteomes" id="UP000231019"/>
    </source>
</evidence>
<sequence length="149" mass="16631">MIPENTRASAAEALAQDYLNLANGALNLAHSQDFSDPQVLETASQCLMRALELKPDYVDAVIAVAYTAALLGLEQRADDALNQAQNLAPKDPRIQVLRKEFQLYFKQSLALPPQQVTLNKILSQRLVPILTNRESDDLELDFFQQSYLS</sequence>
<dbReference type="Gene3D" id="1.25.40.10">
    <property type="entry name" value="Tetratricopeptide repeat domain"/>
    <property type="match status" value="1"/>
</dbReference>